<dbReference type="OrthoDB" id="5577209at2759"/>
<feature type="region of interest" description="Disordered" evidence="1">
    <location>
        <begin position="555"/>
        <end position="638"/>
    </location>
</feature>
<dbReference type="PANTHER" id="PTHR21494:SF0">
    <property type="entry name" value="ACTIVATING SIGNAL COINTEGRATOR 1 COMPLEX SUBUNIT 2"/>
    <property type="match status" value="1"/>
</dbReference>
<dbReference type="AlphaFoldDB" id="A0A9P7ZFY8"/>
<organism evidence="3 4">
    <name type="scientific">Emericellopsis atlantica</name>
    <dbReference type="NCBI Taxonomy" id="2614577"/>
    <lineage>
        <taxon>Eukaryota</taxon>
        <taxon>Fungi</taxon>
        <taxon>Dikarya</taxon>
        <taxon>Ascomycota</taxon>
        <taxon>Pezizomycotina</taxon>
        <taxon>Sordariomycetes</taxon>
        <taxon>Hypocreomycetidae</taxon>
        <taxon>Hypocreales</taxon>
        <taxon>Bionectriaceae</taxon>
        <taxon>Emericellopsis</taxon>
    </lineage>
</organism>
<comment type="caution">
    <text evidence="3">The sequence shown here is derived from an EMBL/GenBank/DDBJ whole genome shotgun (WGS) entry which is preliminary data.</text>
</comment>
<reference evidence="3" key="1">
    <citation type="journal article" date="2021" name="IMA Fungus">
        <title>Genomic characterization of three marine fungi, including Emericellopsis atlantica sp. nov. with signatures of a generalist lifestyle and marine biomass degradation.</title>
        <authorList>
            <person name="Hagestad O.C."/>
            <person name="Hou L."/>
            <person name="Andersen J.H."/>
            <person name="Hansen E.H."/>
            <person name="Altermark B."/>
            <person name="Li C."/>
            <person name="Kuhnert E."/>
            <person name="Cox R.J."/>
            <person name="Crous P.W."/>
            <person name="Spatafora J.W."/>
            <person name="Lail K."/>
            <person name="Amirebrahimi M."/>
            <person name="Lipzen A."/>
            <person name="Pangilinan J."/>
            <person name="Andreopoulos W."/>
            <person name="Hayes R.D."/>
            <person name="Ng V."/>
            <person name="Grigoriev I.V."/>
            <person name="Jackson S.A."/>
            <person name="Sutton T.D.S."/>
            <person name="Dobson A.D.W."/>
            <person name="Rama T."/>
        </authorList>
    </citation>
    <scope>NUCLEOTIDE SEQUENCE</scope>
    <source>
        <strain evidence="3">TS7</strain>
    </source>
</reference>
<evidence type="ECO:0000313" key="4">
    <source>
        <dbReference type="Proteomes" id="UP000887229"/>
    </source>
</evidence>
<feature type="compositionally biased region" description="Polar residues" evidence="1">
    <location>
        <begin position="555"/>
        <end position="564"/>
    </location>
</feature>
<dbReference type="PROSITE" id="PS51140">
    <property type="entry name" value="CUE"/>
    <property type="match status" value="1"/>
</dbReference>
<dbReference type="Pfam" id="PF02845">
    <property type="entry name" value="CUE"/>
    <property type="match status" value="1"/>
</dbReference>
<feature type="compositionally biased region" description="Basic residues" evidence="1">
    <location>
        <begin position="618"/>
        <end position="632"/>
    </location>
</feature>
<keyword evidence="4" id="KW-1185">Reference proteome</keyword>
<dbReference type="Gene3D" id="1.10.8.10">
    <property type="entry name" value="DNA helicase RuvA subunit, C-terminal domain"/>
    <property type="match status" value="1"/>
</dbReference>
<dbReference type="GO" id="GO:0043130">
    <property type="term" value="F:ubiquitin binding"/>
    <property type="evidence" value="ECO:0007669"/>
    <property type="project" value="InterPro"/>
</dbReference>
<dbReference type="Proteomes" id="UP000887229">
    <property type="component" value="Unassembled WGS sequence"/>
</dbReference>
<sequence length="638" mass="69824">MASLPSFAPFPKVQWRQHLNAQEWESLLEAWELLARACLQLSDVELQKKAKQDDSLAEFLVSFVEETADSGPAALGSQSHATSLRKLAFQLTSRLFALSPPAQLLSFEHLSAFARLYPRKLTAPVLAELFGKHGPVAEASLTALKKQLIPQLEAGIKGDLKLVESQLIRLNPLLHTSPHACAQCLAGSDFFDGLVICFRVMNPPLRKAIITTVYLCLVGLTDLERWAMLNDQLYELKAAADSHKAGPLNVNDSLVPELVTSTPILKVLSKRAEDAGAATANFSKRITALYEFKKGPMLRPKRKRKVDKGKGRQLETDMDADMHVHKMSQITQVQDLFPDLGAGFVARCLDEYGDDVEQVVANLLGESLPAHLATANRSEPLTSSHPPPQPDLAPHPTPPQLPTRRNIHDNDEFDNLSADMSKITFGKDHEKTEKEVSSTAPNKAAILSALAALDPDDDERDDTYDAADVGGTVDQSNQEADGANDGNEEILYRAWNMDQKAFGRDAATRRGAGRAKLREETGMTDEAIEGWAVMLTRNPALRRRLEAKYAFSGEQNAIESTSWRANEDNSDAPGPSRGRGRGRGRGGPGRGRGNVSGPTGEKDTTNARKNKEANKGSRANHNRREGRVRKMARGGFAG</sequence>
<dbReference type="InterPro" id="IPR041800">
    <property type="entry name" value="ASCC2_CUE"/>
</dbReference>
<gene>
    <name evidence="3" type="ORF">F5Z01DRAFT_628189</name>
</gene>
<evidence type="ECO:0000313" key="3">
    <source>
        <dbReference type="EMBL" id="KAG9251016.1"/>
    </source>
</evidence>
<feature type="compositionally biased region" description="Basic and acidic residues" evidence="1">
    <location>
        <begin position="600"/>
        <end position="615"/>
    </location>
</feature>
<dbReference type="GeneID" id="70292486"/>
<accession>A0A9P7ZFY8</accession>
<protein>
    <recommendedName>
        <fullName evidence="2">CUE domain-containing protein</fullName>
    </recommendedName>
</protein>
<dbReference type="SMART" id="SM00546">
    <property type="entry name" value="CUE"/>
    <property type="match status" value="1"/>
</dbReference>
<proteinExistence type="predicted"/>
<dbReference type="PANTHER" id="PTHR21494">
    <property type="entry name" value="ACTIVATING SIGNAL COINTEGRATOR 1 COMPLEX SUBUNIT 2 ASC-1 COMPLEX SUBUNIT P100"/>
    <property type="match status" value="1"/>
</dbReference>
<dbReference type="InterPro" id="IPR052586">
    <property type="entry name" value="ASCC2"/>
</dbReference>
<feature type="region of interest" description="Disordered" evidence="1">
    <location>
        <begin position="376"/>
        <end position="412"/>
    </location>
</feature>
<evidence type="ECO:0000259" key="2">
    <source>
        <dbReference type="PROSITE" id="PS51140"/>
    </source>
</evidence>
<dbReference type="RefSeq" id="XP_046114940.1">
    <property type="nucleotide sequence ID" value="XM_046261583.1"/>
</dbReference>
<dbReference type="InterPro" id="IPR009060">
    <property type="entry name" value="UBA-like_sf"/>
</dbReference>
<evidence type="ECO:0000256" key="1">
    <source>
        <dbReference type="SAM" id="MobiDB-lite"/>
    </source>
</evidence>
<dbReference type="SUPFAM" id="SSF46934">
    <property type="entry name" value="UBA-like"/>
    <property type="match status" value="1"/>
</dbReference>
<dbReference type="CDD" id="cd14364">
    <property type="entry name" value="CUE_ASCC2"/>
    <property type="match status" value="1"/>
</dbReference>
<dbReference type="InterPro" id="IPR003892">
    <property type="entry name" value="CUE"/>
</dbReference>
<dbReference type="EMBL" id="MU251271">
    <property type="protein sequence ID" value="KAG9251016.1"/>
    <property type="molecule type" value="Genomic_DNA"/>
</dbReference>
<feature type="domain" description="CUE" evidence="2">
    <location>
        <begin position="325"/>
        <end position="368"/>
    </location>
</feature>
<feature type="compositionally biased region" description="Gly residues" evidence="1">
    <location>
        <begin position="585"/>
        <end position="594"/>
    </location>
</feature>
<feature type="compositionally biased region" description="Pro residues" evidence="1">
    <location>
        <begin position="385"/>
        <end position="401"/>
    </location>
</feature>
<name>A0A9P7ZFY8_9HYPO</name>